<keyword evidence="3 9" id="KW-0808">Transferase</keyword>
<dbReference type="InterPro" id="IPR052427">
    <property type="entry name" value="Glycosyltrans_GT2/GT47"/>
</dbReference>
<evidence type="ECO:0000256" key="7">
    <source>
        <dbReference type="ARBA" id="ARBA00023180"/>
    </source>
</evidence>
<organism evidence="9 10">
    <name type="scientific">Periconia macrospinosa</name>
    <dbReference type="NCBI Taxonomy" id="97972"/>
    <lineage>
        <taxon>Eukaryota</taxon>
        <taxon>Fungi</taxon>
        <taxon>Dikarya</taxon>
        <taxon>Ascomycota</taxon>
        <taxon>Pezizomycotina</taxon>
        <taxon>Dothideomycetes</taxon>
        <taxon>Pleosporomycetidae</taxon>
        <taxon>Pleosporales</taxon>
        <taxon>Massarineae</taxon>
        <taxon>Periconiaceae</taxon>
        <taxon>Periconia</taxon>
    </lineage>
</organism>
<evidence type="ECO:0000256" key="8">
    <source>
        <dbReference type="SAM" id="MobiDB-lite"/>
    </source>
</evidence>
<keyword evidence="6" id="KW-0472">Membrane</keyword>
<evidence type="ECO:0000256" key="4">
    <source>
        <dbReference type="ARBA" id="ARBA00022692"/>
    </source>
</evidence>
<evidence type="ECO:0000313" key="10">
    <source>
        <dbReference type="Proteomes" id="UP000244855"/>
    </source>
</evidence>
<accession>A0A2V1E631</accession>
<name>A0A2V1E631_9PLEO</name>
<comment type="subcellular location">
    <subcellularLocation>
        <location evidence="1">Membrane</location>
    </subcellularLocation>
</comment>
<protein>
    <submittedName>
        <fullName evidence="9">Glycosyltransferase family 2 protein</fullName>
    </submittedName>
</protein>
<proteinExistence type="predicted"/>
<evidence type="ECO:0000313" key="9">
    <source>
        <dbReference type="EMBL" id="PVI05941.1"/>
    </source>
</evidence>
<keyword evidence="5" id="KW-1133">Transmembrane helix</keyword>
<keyword evidence="4" id="KW-0812">Transmembrane</keyword>
<dbReference type="STRING" id="97972.A0A2V1E631"/>
<keyword evidence="10" id="KW-1185">Reference proteome</keyword>
<dbReference type="SUPFAM" id="SSF53448">
    <property type="entry name" value="Nucleotide-diphospho-sugar transferases"/>
    <property type="match status" value="1"/>
</dbReference>
<feature type="compositionally biased region" description="Basic and acidic residues" evidence="8">
    <location>
        <begin position="450"/>
        <end position="463"/>
    </location>
</feature>
<dbReference type="PANTHER" id="PTHR47844">
    <property type="entry name" value="SYNTHASE CPS1, PUTATIVE (AFU_ORTHOLOGUE AFUA_7G02500)-RELATED"/>
    <property type="match status" value="1"/>
</dbReference>
<evidence type="ECO:0000256" key="1">
    <source>
        <dbReference type="ARBA" id="ARBA00004370"/>
    </source>
</evidence>
<feature type="compositionally biased region" description="Polar residues" evidence="8">
    <location>
        <begin position="437"/>
        <end position="447"/>
    </location>
</feature>
<feature type="region of interest" description="Disordered" evidence="8">
    <location>
        <begin position="437"/>
        <end position="463"/>
    </location>
</feature>
<dbReference type="EMBL" id="KZ805311">
    <property type="protein sequence ID" value="PVI05941.1"/>
    <property type="molecule type" value="Genomic_DNA"/>
</dbReference>
<dbReference type="Proteomes" id="UP000244855">
    <property type="component" value="Unassembled WGS sequence"/>
</dbReference>
<gene>
    <name evidence="9" type="ORF">DM02DRAFT_715434</name>
</gene>
<dbReference type="GO" id="GO:0016020">
    <property type="term" value="C:membrane"/>
    <property type="evidence" value="ECO:0007669"/>
    <property type="project" value="UniProtKB-SubCell"/>
</dbReference>
<keyword evidence="2" id="KW-0328">Glycosyltransferase</keyword>
<evidence type="ECO:0000256" key="2">
    <source>
        <dbReference type="ARBA" id="ARBA00022676"/>
    </source>
</evidence>
<reference evidence="9 10" key="1">
    <citation type="journal article" date="2018" name="Sci. Rep.">
        <title>Comparative genomics provides insights into the lifestyle and reveals functional heterogeneity of dark septate endophytic fungi.</title>
        <authorList>
            <person name="Knapp D.G."/>
            <person name="Nemeth J.B."/>
            <person name="Barry K."/>
            <person name="Hainaut M."/>
            <person name="Henrissat B."/>
            <person name="Johnson J."/>
            <person name="Kuo A."/>
            <person name="Lim J.H.P."/>
            <person name="Lipzen A."/>
            <person name="Nolan M."/>
            <person name="Ohm R.A."/>
            <person name="Tamas L."/>
            <person name="Grigoriev I.V."/>
            <person name="Spatafora J.W."/>
            <person name="Nagy L.G."/>
            <person name="Kovacs G.M."/>
        </authorList>
    </citation>
    <scope>NUCLEOTIDE SEQUENCE [LARGE SCALE GENOMIC DNA]</scope>
    <source>
        <strain evidence="9 10">DSE2036</strain>
    </source>
</reference>
<sequence>MAIFTAGLPTVYFCVKGWIKSSSTVLFVSLFLLRYVRTVVNAVAAHIFYKPVPISSTPKYTNKDVTVIIVTTELLHDGIRGAIKSILWHEVPRIIIAVGGDKFKSQIPAFKLLFPQKSIVILQYNDKKTNVREQSALAISEVGTKLFVKQDDHSYWPENKNFLPSLMAPLEHDQIDAVGSILKTRHHHYPISFRGFWNFIGMAYLTTRKREFLASDCIDGGIGCLEGRFGVFRTSSFKTDAFLIPFLNEYHVEWFGHGKRIGPLNVDDDKFVTRYIRASGKSIKMQGGPDSIMETELGEWPRYWEQIMRWTRTGWRSNLKEVATQKKQWAKFPWSMYANLIYSFVKCSLVHDVSLFALLRSILDQRGALESYWVYALPLAVWIYGVRLSKGCFGAIASPKELVYLPGYLVWVYVVSLIRIYGLFTCGNTGWGTAETASTNKAHNSTEGVGKQETKKNADEDKE</sequence>
<dbReference type="InterPro" id="IPR029044">
    <property type="entry name" value="Nucleotide-diphossugar_trans"/>
</dbReference>
<dbReference type="AlphaFoldDB" id="A0A2V1E631"/>
<evidence type="ECO:0000256" key="5">
    <source>
        <dbReference type="ARBA" id="ARBA00022989"/>
    </source>
</evidence>
<keyword evidence="7" id="KW-0325">Glycoprotein</keyword>
<evidence type="ECO:0000256" key="6">
    <source>
        <dbReference type="ARBA" id="ARBA00023136"/>
    </source>
</evidence>
<evidence type="ECO:0000256" key="3">
    <source>
        <dbReference type="ARBA" id="ARBA00022679"/>
    </source>
</evidence>
<dbReference type="GO" id="GO:0016757">
    <property type="term" value="F:glycosyltransferase activity"/>
    <property type="evidence" value="ECO:0007669"/>
    <property type="project" value="UniProtKB-KW"/>
</dbReference>
<dbReference type="PANTHER" id="PTHR47844:SF1">
    <property type="entry name" value="EXOSTOSIN-LIKE 2"/>
    <property type="match status" value="1"/>
</dbReference>
<dbReference type="OrthoDB" id="2849215at2759"/>